<dbReference type="RefSeq" id="YP_009001701.1">
    <property type="nucleotide sequence ID" value="NC_023426.1"/>
</dbReference>
<dbReference type="Pfam" id="PF05708">
    <property type="entry name" value="Peptidase_C92"/>
    <property type="match status" value="1"/>
</dbReference>
<proteinExistence type="predicted"/>
<dbReference type="OrthoDB" id="14670at10239"/>
<accession>W6JIZ7</accession>
<dbReference type="Proteomes" id="UP000174145">
    <property type="component" value="Segment"/>
</dbReference>
<dbReference type="KEGG" id="vg:18263657"/>
<sequence>MDNLLLPGSVINTTRYKGYEYYLCPSSIKHGGIYFGTGLKSYLTKINLHKKYNINFISDDIKYVINCNGIVTTPIPLDLFLMNRNEYRIYNFCKLDINIIPYKEIMLDAAKYSCKYLGTQFSFRKRGHYCFEIIINSYIASINKHNLELYKFNMIDIMGYKFYNSRSISNYLNFYLVYKKNNNKIKIYNKSNCLFKLLFYNNKFYIIS</sequence>
<dbReference type="GeneID" id="18263657"/>
<protein>
    <submittedName>
        <fullName evidence="1">In vivo virulence related protein</fullName>
    </submittedName>
</protein>
<dbReference type="InterPro" id="IPR024453">
    <property type="entry name" value="Peptidase_C92"/>
</dbReference>
<evidence type="ECO:0000313" key="2">
    <source>
        <dbReference type="Proteomes" id="UP000174145"/>
    </source>
</evidence>
<keyword evidence="2" id="KW-1185">Reference proteome</keyword>
<reference evidence="1 2" key="1">
    <citation type="journal article" date="2014" name="Virology">
        <title>The complete genome sequence of the Alphaentomopoxvirus Anomala cuprea entomopoxvirus, including its terminal hairpin loop sequences, suggests a potentially unique mode of apoptosis inhibition and mode of DNA replication.</title>
        <authorList>
            <person name="Mitsuhashi W."/>
            <person name="Miyamoto K."/>
            <person name="Wada S."/>
        </authorList>
    </citation>
    <scope>NUCLEOTIDE SEQUENCE [LARGE SCALE GENOMIC DNA]</scope>
    <source>
        <strain evidence="1">CV6M</strain>
    </source>
</reference>
<organism evidence="1 2">
    <name type="scientific">Alphaentomopoxvirus acuprea</name>
    <dbReference type="NCBI Taxonomy" id="62099"/>
    <lineage>
        <taxon>Viruses</taxon>
        <taxon>Varidnaviria</taxon>
        <taxon>Bamfordvirae</taxon>
        <taxon>Nucleocytoviricota</taxon>
        <taxon>Pokkesviricetes</taxon>
        <taxon>Chitovirales</taxon>
        <taxon>Poxviridae</taxon>
        <taxon>Entomopoxvirinae</taxon>
        <taxon>Alphaentomopoxvirus</taxon>
    </lineage>
</organism>
<dbReference type="EMBL" id="AP013055">
    <property type="protein sequence ID" value="BAO49588.1"/>
    <property type="molecule type" value="Genomic_DNA"/>
</dbReference>
<evidence type="ECO:0000313" key="1">
    <source>
        <dbReference type="EMBL" id="BAO49588.1"/>
    </source>
</evidence>
<name>W6JIZ7_9POXV</name>